<dbReference type="AlphaFoldDB" id="A0A1C9U4Y0"/>
<sequence length="214" mass="25258">MPFSITISKYRTPFRKNHWLQGSVAVFSVVWLISLLGTTDISNWMLENILTMLFVIFLFYSYSKYQFSDLSYLLIFSYLCLHVYGSQYTYAENPFGYWLKDFFQFSRNHYDRIVHFSFGFLLATPLRETFLQWLKYPVWVAWILPIEVTLSVSAFYELIEWAVADIFFKEQGIAYLGTQGDIWDAQKDVFVAFLGAIIATTIVSLVKKFLMKRM</sequence>
<dbReference type="Pfam" id="PF09997">
    <property type="entry name" value="DUF2238"/>
    <property type="match status" value="1"/>
</dbReference>
<reference evidence="2" key="1">
    <citation type="journal article" date="2016" name="Sci. Rep.">
        <title>Triclosan Resistome from Metagenome Reveals Diverse Enoyl Acyl Carrier Protein Reductases and Selective Enrichment of Triclosan Resistance Genes.</title>
        <authorList>
            <person name="Khan R."/>
            <person name="Kong H.G."/>
            <person name="Jung Y.H."/>
            <person name="Choi J."/>
            <person name="Baek K.Y."/>
            <person name="Hwang E.C."/>
            <person name="Lee S.W."/>
        </authorList>
    </citation>
    <scope>NUCLEOTIDE SEQUENCE</scope>
</reference>
<dbReference type="InterPro" id="IPR014509">
    <property type="entry name" value="YjdF-like"/>
</dbReference>
<accession>A0A1C9U4Y0</accession>
<dbReference type="InterPro" id="IPR058534">
    <property type="entry name" value="YjdF"/>
</dbReference>
<protein>
    <submittedName>
        <fullName evidence="2">Membrane protein</fullName>
    </submittedName>
</protein>
<evidence type="ECO:0000313" key="2">
    <source>
        <dbReference type="EMBL" id="AOR51191.1"/>
    </source>
</evidence>
<feature type="transmembrane region" description="Helical" evidence="1">
    <location>
        <begin position="138"/>
        <end position="159"/>
    </location>
</feature>
<proteinExistence type="predicted"/>
<feature type="transmembrane region" description="Helical" evidence="1">
    <location>
        <begin position="44"/>
        <end position="63"/>
    </location>
</feature>
<dbReference type="PIRSF" id="PIRSF020606">
    <property type="entry name" value="UCP020606"/>
    <property type="match status" value="1"/>
</dbReference>
<keyword evidence="1" id="KW-0472">Membrane</keyword>
<evidence type="ECO:0000256" key="1">
    <source>
        <dbReference type="SAM" id="Phobius"/>
    </source>
</evidence>
<feature type="transmembrane region" description="Helical" evidence="1">
    <location>
        <begin position="70"/>
        <end position="90"/>
    </location>
</feature>
<keyword evidence="1" id="KW-1133">Transmembrane helix</keyword>
<keyword evidence="1" id="KW-0812">Transmembrane</keyword>
<feature type="transmembrane region" description="Helical" evidence="1">
    <location>
        <begin position="189"/>
        <end position="206"/>
    </location>
</feature>
<name>A0A1C9U4Y0_9BACT</name>
<feature type="transmembrane region" description="Helical" evidence="1">
    <location>
        <begin position="20"/>
        <end position="38"/>
    </location>
</feature>
<organism evidence="2">
    <name type="scientific">uncultured bacterium pAM1</name>
    <dbReference type="NCBI Taxonomy" id="1781153"/>
    <lineage>
        <taxon>Bacteria</taxon>
        <taxon>environmental samples</taxon>
    </lineage>
</organism>
<feature type="transmembrane region" description="Helical" evidence="1">
    <location>
        <begin position="110"/>
        <end position="126"/>
    </location>
</feature>
<dbReference type="EMBL" id="KT982363">
    <property type="protein sequence ID" value="AOR51191.1"/>
    <property type="molecule type" value="Genomic_DNA"/>
</dbReference>